<dbReference type="EMBL" id="JACSEA010000007">
    <property type="protein sequence ID" value="KAF7396152.1"/>
    <property type="molecule type" value="Genomic_DNA"/>
</dbReference>
<comment type="caution">
    <text evidence="1">The sequence shown here is derived from an EMBL/GenBank/DDBJ whole genome shotgun (WGS) entry which is preliminary data.</text>
</comment>
<evidence type="ECO:0000313" key="1">
    <source>
        <dbReference type="EMBL" id="KAF7396152.1"/>
    </source>
</evidence>
<name>A0A834N4P1_VESVU</name>
<sequence length="115" mass="12669">MALAWLFALSKAHASMHERIELLASRVAGNVAADADADADADAAVTIALGWVDLGWVGLSYNTYRNLFEMIKNRAAFNLCLLEIPKSGEYLNDLITSNLTNNETCRHILEKAFLI</sequence>
<accession>A0A834N4P1</accession>
<proteinExistence type="predicted"/>
<protein>
    <submittedName>
        <fullName evidence="1">Uncharacterized protein</fullName>
    </submittedName>
</protein>
<dbReference type="Proteomes" id="UP000614350">
    <property type="component" value="Unassembled WGS sequence"/>
</dbReference>
<organism evidence="1 2">
    <name type="scientific">Vespula vulgaris</name>
    <name type="common">Yellow jacket</name>
    <name type="synonym">Wasp</name>
    <dbReference type="NCBI Taxonomy" id="7454"/>
    <lineage>
        <taxon>Eukaryota</taxon>
        <taxon>Metazoa</taxon>
        <taxon>Ecdysozoa</taxon>
        <taxon>Arthropoda</taxon>
        <taxon>Hexapoda</taxon>
        <taxon>Insecta</taxon>
        <taxon>Pterygota</taxon>
        <taxon>Neoptera</taxon>
        <taxon>Endopterygota</taxon>
        <taxon>Hymenoptera</taxon>
        <taxon>Apocrita</taxon>
        <taxon>Aculeata</taxon>
        <taxon>Vespoidea</taxon>
        <taxon>Vespidae</taxon>
        <taxon>Vespinae</taxon>
        <taxon>Vespula</taxon>
    </lineage>
</organism>
<reference evidence="1" key="1">
    <citation type="journal article" date="2020" name="G3 (Bethesda)">
        <title>High-Quality Assemblies for Three Invasive Social Wasps from the &lt;i&gt;Vespula&lt;/i&gt; Genus.</title>
        <authorList>
            <person name="Harrop T.W.R."/>
            <person name="Guhlin J."/>
            <person name="McLaughlin G.M."/>
            <person name="Permina E."/>
            <person name="Stockwell P."/>
            <person name="Gilligan J."/>
            <person name="Le Lec M.F."/>
            <person name="Gruber M.A.M."/>
            <person name="Quinn O."/>
            <person name="Lovegrove M."/>
            <person name="Duncan E.J."/>
            <person name="Remnant E.J."/>
            <person name="Van Eeckhoven J."/>
            <person name="Graham B."/>
            <person name="Knapp R.A."/>
            <person name="Langford K.W."/>
            <person name="Kronenberg Z."/>
            <person name="Press M.O."/>
            <person name="Eacker S.M."/>
            <person name="Wilson-Rankin E.E."/>
            <person name="Purcell J."/>
            <person name="Lester P.J."/>
            <person name="Dearden P.K."/>
        </authorList>
    </citation>
    <scope>NUCLEOTIDE SEQUENCE</scope>
    <source>
        <strain evidence="1">Marl-1</strain>
    </source>
</reference>
<gene>
    <name evidence="1" type="ORF">HZH66_007014</name>
</gene>
<dbReference type="AlphaFoldDB" id="A0A834N4P1"/>
<keyword evidence="2" id="KW-1185">Reference proteome</keyword>
<evidence type="ECO:0000313" key="2">
    <source>
        <dbReference type="Proteomes" id="UP000614350"/>
    </source>
</evidence>